<evidence type="ECO:0000313" key="2">
    <source>
        <dbReference type="Proteomes" id="UP000182521"/>
    </source>
</evidence>
<accession>A0A1J0KUG6</accession>
<dbReference type="Proteomes" id="UP000182521">
    <property type="component" value="Chromosome"/>
</dbReference>
<organism evidence="1 2">
    <name type="scientific">Francisella frigiditurris</name>
    <dbReference type="NCBI Taxonomy" id="1542390"/>
    <lineage>
        <taxon>Bacteria</taxon>
        <taxon>Pseudomonadati</taxon>
        <taxon>Pseudomonadota</taxon>
        <taxon>Gammaproteobacteria</taxon>
        <taxon>Thiotrichales</taxon>
        <taxon>Francisellaceae</taxon>
        <taxon>Francisella</taxon>
    </lineage>
</organism>
<protein>
    <submittedName>
        <fullName evidence="1">Uncharacterized protein</fullName>
    </submittedName>
</protein>
<proteinExistence type="predicted"/>
<dbReference type="AlphaFoldDB" id="A0A1J0KUG6"/>
<keyword evidence="2" id="KW-1185">Reference proteome</keyword>
<dbReference type="KEGG" id="frc:KX01_403"/>
<dbReference type="EMBL" id="CP009654">
    <property type="protein sequence ID" value="APC97405.1"/>
    <property type="molecule type" value="Genomic_DNA"/>
</dbReference>
<gene>
    <name evidence="1" type="ORF">KX01_403</name>
</gene>
<reference evidence="2" key="1">
    <citation type="submission" date="2014-10" db="EMBL/GenBank/DDBJ databases">
        <authorList>
            <person name="Kuske C.R."/>
            <person name="Challacombe J.F."/>
            <person name="Daligault H.E."/>
            <person name="Davenport K.W."/>
            <person name="Johnson S.L."/>
            <person name="Siddaramappa S."/>
            <person name="Petersen J.M."/>
        </authorList>
    </citation>
    <scope>NUCLEOTIDE SEQUENCE [LARGE SCALE GENOMIC DNA]</scope>
    <source>
        <strain evidence="2">CA97-1460</strain>
    </source>
</reference>
<sequence>MVSQQILMKQSRRKLQLTLKVSTAQAKVVSSGSSEEVVQS</sequence>
<evidence type="ECO:0000313" key="1">
    <source>
        <dbReference type="EMBL" id="APC97405.1"/>
    </source>
</evidence>
<name>A0A1J0KUG6_9GAMM</name>